<protein>
    <submittedName>
        <fullName evidence="1">Uncharacterized protein</fullName>
    </submittedName>
</protein>
<sequence length="50" mass="6103">MNIKTAENIQCEFEYLVLDGYFPIHFASHGQERSDWQFAVEFIYRLFERL</sequence>
<reference evidence="1 2" key="1">
    <citation type="submission" date="2018-06" db="EMBL/GenBank/DDBJ databases">
        <authorList>
            <consortium name="Pathogen Informatics"/>
            <person name="Doyle S."/>
        </authorList>
    </citation>
    <scope>NUCLEOTIDE SEQUENCE [LARGE SCALE GENOMIC DNA]</scope>
    <source>
        <strain evidence="1 2">NCTC10660</strain>
    </source>
</reference>
<proteinExistence type="predicted"/>
<accession>A0A378U0Y5</accession>
<dbReference type="AlphaFoldDB" id="A0A378U0Y5"/>
<name>A0A378U0Y5_NEIEL</name>
<dbReference type="EMBL" id="UGQW01000002">
    <property type="protein sequence ID" value="STZ68022.1"/>
    <property type="molecule type" value="Genomic_DNA"/>
</dbReference>
<organism evidence="1 2">
    <name type="scientific">Neisseria elongata</name>
    <dbReference type="NCBI Taxonomy" id="495"/>
    <lineage>
        <taxon>Bacteria</taxon>
        <taxon>Pseudomonadati</taxon>
        <taxon>Pseudomonadota</taxon>
        <taxon>Betaproteobacteria</taxon>
        <taxon>Neisseriales</taxon>
        <taxon>Neisseriaceae</taxon>
        <taxon>Neisseria</taxon>
    </lineage>
</organism>
<evidence type="ECO:0000313" key="1">
    <source>
        <dbReference type="EMBL" id="STZ68022.1"/>
    </source>
</evidence>
<evidence type="ECO:0000313" key="2">
    <source>
        <dbReference type="Proteomes" id="UP000254927"/>
    </source>
</evidence>
<gene>
    <name evidence="1" type="ORF">NCTC10660_01521</name>
</gene>
<dbReference type="Proteomes" id="UP000254927">
    <property type="component" value="Unassembled WGS sequence"/>
</dbReference>